<evidence type="ECO:0000313" key="17">
    <source>
        <dbReference type="Ensembl" id="ENSNGAP00000018559.1"/>
    </source>
</evidence>
<proteinExistence type="predicted"/>
<accession>A0A8C6RIB8</accession>
<dbReference type="InterPro" id="IPR013761">
    <property type="entry name" value="SAM/pointed_sf"/>
</dbReference>
<comment type="subcellular location">
    <subcellularLocation>
        <location evidence="2">Cell projection</location>
        <location evidence="2">Ruffle</location>
    </subcellularLocation>
    <subcellularLocation>
        <location evidence="3">Cytoplasm</location>
    </subcellularLocation>
    <subcellularLocation>
        <location evidence="1">Nucleus</location>
    </subcellularLocation>
</comment>
<evidence type="ECO:0000256" key="12">
    <source>
        <dbReference type="ARBA" id="ARBA00079524"/>
    </source>
</evidence>
<dbReference type="GeneTree" id="ENSGT00940000157806"/>
<dbReference type="PANTHER" id="PTHR12301:SF4">
    <property type="entry name" value="SAM DOMAIN-CONTAINING PROTEIN SAMSN-1"/>
    <property type="match status" value="1"/>
</dbReference>
<dbReference type="Ensembl" id="ENSNGAT00000024210.1">
    <property type="protein sequence ID" value="ENSNGAP00000018559.1"/>
    <property type="gene ID" value="ENSNGAG00000018662.1"/>
</dbReference>
<dbReference type="InterPro" id="IPR001660">
    <property type="entry name" value="SAM"/>
</dbReference>
<comment type="subunit">
    <text evidence="10">Interacts with FASLG. Interacts with phosphotyrosine containing proteins. Interacts (via SH3 domain) with CTTN. Interacts (phosphorylated at Ser-23) with YWHAB, YWHAE, YWHAG, YWHAH, YWHAZ and SFN. Interacts directly with SAP30 and HDAC1. Identified in a complex with SAP30 and HDAC1.</text>
</comment>
<keyword evidence="7" id="KW-0539">Nucleus</keyword>
<dbReference type="GO" id="GO:0001784">
    <property type="term" value="F:phosphotyrosine residue binding"/>
    <property type="evidence" value="ECO:0007669"/>
    <property type="project" value="Ensembl"/>
</dbReference>
<organism evidence="17 18">
    <name type="scientific">Nannospalax galili</name>
    <name type="common">Northern Israeli blind subterranean mole rat</name>
    <name type="synonym">Spalax galili</name>
    <dbReference type="NCBI Taxonomy" id="1026970"/>
    <lineage>
        <taxon>Eukaryota</taxon>
        <taxon>Metazoa</taxon>
        <taxon>Chordata</taxon>
        <taxon>Craniata</taxon>
        <taxon>Vertebrata</taxon>
        <taxon>Euteleostomi</taxon>
        <taxon>Mammalia</taxon>
        <taxon>Eutheria</taxon>
        <taxon>Euarchontoglires</taxon>
        <taxon>Glires</taxon>
        <taxon>Rodentia</taxon>
        <taxon>Myomorpha</taxon>
        <taxon>Muroidea</taxon>
        <taxon>Spalacidae</taxon>
        <taxon>Spalacinae</taxon>
        <taxon>Nannospalax</taxon>
    </lineage>
</organism>
<dbReference type="Pfam" id="PF12485">
    <property type="entry name" value="SPIDER"/>
    <property type="match status" value="1"/>
</dbReference>
<dbReference type="Pfam" id="PF07647">
    <property type="entry name" value="SAM_2"/>
    <property type="match status" value="1"/>
</dbReference>
<dbReference type="CDD" id="cd09561">
    <property type="entry name" value="SAM_SAMSN1"/>
    <property type="match status" value="1"/>
</dbReference>
<feature type="region of interest" description="Disordered" evidence="14">
    <location>
        <begin position="254"/>
        <end position="285"/>
    </location>
</feature>
<dbReference type="SMART" id="SM00454">
    <property type="entry name" value="SAM"/>
    <property type="match status" value="1"/>
</dbReference>
<reference evidence="17" key="2">
    <citation type="submission" date="2025-09" db="UniProtKB">
        <authorList>
            <consortium name="Ensembl"/>
        </authorList>
    </citation>
    <scope>IDENTIFICATION</scope>
</reference>
<dbReference type="InterPro" id="IPR036028">
    <property type="entry name" value="SH3-like_dom_sf"/>
</dbReference>
<feature type="compositionally biased region" description="Basic and acidic residues" evidence="14">
    <location>
        <begin position="167"/>
        <end position="180"/>
    </location>
</feature>
<name>A0A8C6RIB8_NANGA</name>
<dbReference type="InterPro" id="IPR001452">
    <property type="entry name" value="SH3_domain"/>
</dbReference>
<dbReference type="FunFam" id="2.30.30.40:FF:000021">
    <property type="entry name" value="Putative sam and sh3 domain-containing protein 1"/>
    <property type="match status" value="1"/>
</dbReference>
<keyword evidence="8" id="KW-0966">Cell projection</keyword>
<evidence type="ECO:0000256" key="14">
    <source>
        <dbReference type="SAM" id="MobiDB-lite"/>
    </source>
</evidence>
<comment type="function">
    <text evidence="9">Negative regulator of B-cell activation. Down-regulates cell proliferation (in vitro). Promotes RAC1-dependent membrane ruffle formation and reorganization of the actin cytoskeleton. Regulates cell spreading and cell polarization. Stimulates HDAC1 activity. Regulates LYN activity by modulating its tyrosine phosphorylation.</text>
</comment>
<dbReference type="AlphaFoldDB" id="A0A8C6RIB8"/>
<dbReference type="InterPro" id="IPR021090">
    <property type="entry name" value="SPIDER"/>
</dbReference>
<keyword evidence="4 13" id="KW-0728">SH3 domain</keyword>
<evidence type="ECO:0000256" key="8">
    <source>
        <dbReference type="ARBA" id="ARBA00023273"/>
    </source>
</evidence>
<reference evidence="17" key="1">
    <citation type="submission" date="2025-08" db="UniProtKB">
        <authorList>
            <consortium name="Ensembl"/>
        </authorList>
    </citation>
    <scope>IDENTIFICATION</scope>
</reference>
<evidence type="ECO:0000259" key="15">
    <source>
        <dbReference type="PROSITE" id="PS50002"/>
    </source>
</evidence>
<evidence type="ECO:0000256" key="4">
    <source>
        <dbReference type="ARBA" id="ARBA00022443"/>
    </source>
</evidence>
<evidence type="ECO:0000256" key="3">
    <source>
        <dbReference type="ARBA" id="ARBA00004496"/>
    </source>
</evidence>
<dbReference type="FunFam" id="1.10.150.50:FF:000045">
    <property type="entry name" value="SAM domain, SH3 domain and nuclear localization signals 1"/>
    <property type="match status" value="1"/>
</dbReference>
<evidence type="ECO:0000256" key="1">
    <source>
        <dbReference type="ARBA" id="ARBA00004123"/>
    </source>
</evidence>
<dbReference type="SUPFAM" id="SSF47769">
    <property type="entry name" value="SAM/Pointed domain"/>
    <property type="match status" value="1"/>
</dbReference>
<feature type="region of interest" description="Disordered" evidence="14">
    <location>
        <begin position="221"/>
        <end position="241"/>
    </location>
</feature>
<evidence type="ECO:0000256" key="2">
    <source>
        <dbReference type="ARBA" id="ARBA00004466"/>
    </source>
</evidence>
<evidence type="ECO:0000256" key="13">
    <source>
        <dbReference type="PROSITE-ProRule" id="PRU00192"/>
    </source>
</evidence>
<dbReference type="InterPro" id="IPR037623">
    <property type="entry name" value="SAMSN1_SAM"/>
</dbReference>
<feature type="domain" description="SAM" evidence="16">
    <location>
        <begin position="371"/>
        <end position="435"/>
    </location>
</feature>
<dbReference type="PROSITE" id="PS50105">
    <property type="entry name" value="SAM_DOMAIN"/>
    <property type="match status" value="1"/>
</dbReference>
<dbReference type="SUPFAM" id="SSF50044">
    <property type="entry name" value="SH3-domain"/>
    <property type="match status" value="1"/>
</dbReference>
<feature type="region of interest" description="Disordered" evidence="14">
    <location>
        <begin position="454"/>
        <end position="502"/>
    </location>
</feature>
<sequence>RKPLKRLQKLLWIKKVRVQNLDEVKLPLMRLEYDDDTLLSCMKLSKSQEKKANNMITQKKEEMDVRLMSLSAPLGTSSFLDEFYLEDVVSAYEGEVPVWKNWKLFPENPLWTCADYQIAPVGSWGNGCSCSPHPRLKSSYTDVDFLHSWRSSSFGNFDRFRHNSVSKPDDSTEVHEREPMNESEEQNKTLNNGGGLGKKMRAISWTMKKKVGKKYIKALSEEKDEENGEETLSYRNSDPMIGTHTEKVSLKASDSMDSLYSGQSSSSGITSCSDGTSNRDSFRLDDDNPYSGPFCGRARVHTDFTPSPYDTDSLKIKKGDIIDIICKTPMGMWTGMLNSKVGNFKFIYVDVISEEEAAPKKVKAHRSTERENPKSLQEFLERIHLQEYTSTLLLNGYENLEDLKDIKESHLIELNIADPQDRTRLLSAAESLLDEETTEEQEDESVPLSLSPDVLSKSQLDNCPRDSGCYISSGNSDNGKEDLESENLPHMVQKITISEPSD</sequence>
<dbReference type="GO" id="GO:0050869">
    <property type="term" value="P:negative regulation of B cell activation"/>
    <property type="evidence" value="ECO:0007669"/>
    <property type="project" value="Ensembl"/>
</dbReference>
<keyword evidence="5" id="KW-0963">Cytoplasm</keyword>
<evidence type="ECO:0000256" key="9">
    <source>
        <dbReference type="ARBA" id="ARBA00060075"/>
    </source>
</evidence>
<dbReference type="Gene3D" id="1.10.150.50">
    <property type="entry name" value="Transcription Factor, Ets-1"/>
    <property type="match status" value="1"/>
</dbReference>
<dbReference type="SMART" id="SM00326">
    <property type="entry name" value="SH3"/>
    <property type="match status" value="1"/>
</dbReference>
<dbReference type="PANTHER" id="PTHR12301">
    <property type="entry name" value="SAM-DOMAIN, SH3 AND NUCLEAR LOCALIZATION SIGNALS PROTEIN RELATED"/>
    <property type="match status" value="1"/>
</dbReference>
<protein>
    <recommendedName>
        <fullName evidence="11">SAM domain-containing protein SAMSN-1</fullName>
    </recommendedName>
    <alternativeName>
        <fullName evidence="12">SAM domain, SH3 domain and nuclear localization signals protein 1</fullName>
    </alternativeName>
</protein>
<keyword evidence="6" id="KW-0597">Phosphoprotein</keyword>
<feature type="compositionally biased region" description="Low complexity" evidence="14">
    <location>
        <begin position="254"/>
        <end position="276"/>
    </location>
</feature>
<dbReference type="InterPro" id="IPR051725">
    <property type="entry name" value="SAM-SH3_domain_protein"/>
</dbReference>
<feature type="domain" description="SH3" evidence="15">
    <location>
        <begin position="293"/>
        <end position="354"/>
    </location>
</feature>
<dbReference type="GO" id="GO:0001726">
    <property type="term" value="C:ruffle"/>
    <property type="evidence" value="ECO:0007669"/>
    <property type="project" value="UniProtKB-SubCell"/>
</dbReference>
<evidence type="ECO:0000256" key="10">
    <source>
        <dbReference type="ARBA" id="ARBA00065807"/>
    </source>
</evidence>
<dbReference type="GO" id="GO:0005634">
    <property type="term" value="C:nucleus"/>
    <property type="evidence" value="ECO:0007669"/>
    <property type="project" value="UniProtKB-SubCell"/>
</dbReference>
<dbReference type="GO" id="GO:0005829">
    <property type="term" value="C:cytosol"/>
    <property type="evidence" value="ECO:0007669"/>
    <property type="project" value="Ensembl"/>
</dbReference>
<dbReference type="PROSITE" id="PS50002">
    <property type="entry name" value="SH3"/>
    <property type="match status" value="1"/>
</dbReference>
<keyword evidence="18" id="KW-1185">Reference proteome</keyword>
<evidence type="ECO:0000256" key="6">
    <source>
        <dbReference type="ARBA" id="ARBA00022553"/>
    </source>
</evidence>
<feature type="region of interest" description="Disordered" evidence="14">
    <location>
        <begin position="165"/>
        <end position="196"/>
    </location>
</feature>
<gene>
    <name evidence="17" type="primary">Samsn1</name>
</gene>
<dbReference type="Proteomes" id="UP000694381">
    <property type="component" value="Unassembled WGS sequence"/>
</dbReference>
<evidence type="ECO:0000256" key="5">
    <source>
        <dbReference type="ARBA" id="ARBA00022490"/>
    </source>
</evidence>
<evidence type="ECO:0000256" key="11">
    <source>
        <dbReference type="ARBA" id="ARBA00068793"/>
    </source>
</evidence>
<evidence type="ECO:0000313" key="18">
    <source>
        <dbReference type="Proteomes" id="UP000694381"/>
    </source>
</evidence>
<dbReference type="Gene3D" id="2.30.30.40">
    <property type="entry name" value="SH3 Domains"/>
    <property type="match status" value="1"/>
</dbReference>
<dbReference type="GO" id="GO:0002820">
    <property type="term" value="P:negative regulation of adaptive immune response"/>
    <property type="evidence" value="ECO:0007669"/>
    <property type="project" value="Ensembl"/>
</dbReference>
<evidence type="ECO:0000256" key="7">
    <source>
        <dbReference type="ARBA" id="ARBA00023242"/>
    </source>
</evidence>
<evidence type="ECO:0000259" key="16">
    <source>
        <dbReference type="PROSITE" id="PS50105"/>
    </source>
</evidence>